<evidence type="ECO:0000313" key="3">
    <source>
        <dbReference type="Proteomes" id="UP000694844"/>
    </source>
</evidence>
<reference evidence="4" key="1">
    <citation type="submission" date="2025-08" db="UniProtKB">
        <authorList>
            <consortium name="RefSeq"/>
        </authorList>
    </citation>
    <scope>IDENTIFICATION</scope>
    <source>
        <tissue evidence="4">Whole sample</tissue>
    </source>
</reference>
<protein>
    <submittedName>
        <fullName evidence="4">Uncharacterized protein LOC111126189 isoform X1</fullName>
    </submittedName>
</protein>
<keyword evidence="1" id="KW-0472">Membrane</keyword>
<proteinExistence type="predicted"/>
<gene>
    <name evidence="4" type="primary">LOC111126189</name>
</gene>
<dbReference type="Proteomes" id="UP000694844">
    <property type="component" value="Chromosome 3"/>
</dbReference>
<dbReference type="RefSeq" id="XP_022326355.1">
    <property type="nucleotide sequence ID" value="XM_022470647.1"/>
</dbReference>
<keyword evidence="3" id="KW-1185">Reference proteome</keyword>
<organism evidence="3 4">
    <name type="scientific">Crassostrea virginica</name>
    <name type="common">Eastern oyster</name>
    <dbReference type="NCBI Taxonomy" id="6565"/>
    <lineage>
        <taxon>Eukaryota</taxon>
        <taxon>Metazoa</taxon>
        <taxon>Spiralia</taxon>
        <taxon>Lophotrochozoa</taxon>
        <taxon>Mollusca</taxon>
        <taxon>Bivalvia</taxon>
        <taxon>Autobranchia</taxon>
        <taxon>Pteriomorphia</taxon>
        <taxon>Ostreida</taxon>
        <taxon>Ostreoidea</taxon>
        <taxon>Ostreidae</taxon>
        <taxon>Crassostrea</taxon>
    </lineage>
</organism>
<keyword evidence="2" id="KW-0732">Signal</keyword>
<dbReference type="OrthoDB" id="6121759at2759"/>
<accession>A0A8B8DF80</accession>
<evidence type="ECO:0000256" key="2">
    <source>
        <dbReference type="SAM" id="SignalP"/>
    </source>
</evidence>
<feature type="chain" id="PRO_5034289733" evidence="2">
    <location>
        <begin position="22"/>
        <end position="404"/>
    </location>
</feature>
<feature type="transmembrane region" description="Helical" evidence="1">
    <location>
        <begin position="315"/>
        <end position="339"/>
    </location>
</feature>
<dbReference type="GeneID" id="111126189"/>
<sequence length="404" mass="44831">MQEILVTLFVFLGYLVNITVGGSCTLPDELTGLWHSAQRGPLTINSTHIMDYPIYMSVAVQSFDWECIEQSERKYVFQSTKTAFIFGNDFTGFLCLEFWRVSATKYYYLIHTPITVTNNDHVFARLVGTTAATATEACTDNPTDSSFVTLVEDGSVESGASEATCATDLLNEFTNVTISQHNDASSCTNNVMDGCSSKTKMSFTYDASCTGVHKFSAGGNWTCLRSITKNGYTYVSLWNNDTAVTLNYVRPYSYNTGETYRFACMVVSGSSATLFPKICSDDTQTPTSVSFPGLKLTFSGASSTCHVTTEDESDAIYYVIIILGSLFVISLVILLVILYKKGVFRKCKRKCSKSHSIASLEIIMSKPPLKVQPLYRDESFHREKTDVISVLEFNMNFNVDNKLS</sequence>
<evidence type="ECO:0000256" key="1">
    <source>
        <dbReference type="SAM" id="Phobius"/>
    </source>
</evidence>
<dbReference type="AlphaFoldDB" id="A0A8B8DF80"/>
<dbReference type="KEGG" id="cvn:111126189"/>
<keyword evidence="1" id="KW-1133">Transmembrane helix</keyword>
<name>A0A8B8DF80_CRAVI</name>
<feature type="signal peptide" evidence="2">
    <location>
        <begin position="1"/>
        <end position="21"/>
    </location>
</feature>
<evidence type="ECO:0000313" key="4">
    <source>
        <dbReference type="RefSeq" id="XP_022326355.1"/>
    </source>
</evidence>
<keyword evidence="1" id="KW-0812">Transmembrane</keyword>